<gene>
    <name evidence="2" type="ORF">OCTVUL_1B027360</name>
</gene>
<accession>A0AA36BUS3</accession>
<evidence type="ECO:0000313" key="3">
    <source>
        <dbReference type="Proteomes" id="UP001162480"/>
    </source>
</evidence>
<keyword evidence="1" id="KW-0732">Signal</keyword>
<dbReference type="PANTHER" id="PTHR20946">
    <property type="entry name" value="SANT AND BTB DOMAIN REGULATOR OF CLASS SWITCH RECOMBINATION"/>
    <property type="match status" value="1"/>
</dbReference>
<protein>
    <submittedName>
        <fullName evidence="2">Uncharacterized protein</fullName>
    </submittedName>
</protein>
<dbReference type="InterPro" id="IPR045902">
    <property type="entry name" value="SANBR-like"/>
</dbReference>
<organism evidence="2 3">
    <name type="scientific">Octopus vulgaris</name>
    <name type="common">Common octopus</name>
    <dbReference type="NCBI Taxonomy" id="6645"/>
    <lineage>
        <taxon>Eukaryota</taxon>
        <taxon>Metazoa</taxon>
        <taxon>Spiralia</taxon>
        <taxon>Lophotrochozoa</taxon>
        <taxon>Mollusca</taxon>
        <taxon>Cephalopoda</taxon>
        <taxon>Coleoidea</taxon>
        <taxon>Octopodiformes</taxon>
        <taxon>Octopoda</taxon>
        <taxon>Incirrata</taxon>
        <taxon>Octopodidae</taxon>
        <taxon>Octopus</taxon>
    </lineage>
</organism>
<dbReference type="PANTHER" id="PTHR20946:SF0">
    <property type="entry name" value="SANT AND BTB DOMAIN REGULATOR OF CLASS SWITCH RECOMBINATION"/>
    <property type="match status" value="1"/>
</dbReference>
<keyword evidence="3" id="KW-1185">Reference proteome</keyword>
<sequence length="277" mass="32505">MVTWRNVYWRLWGLVNYLHCTWCNEMFSCAQFGHCLYHPEEPQFQTAAGRDGETVSSKLVSPIGHYPCCNQTVCRFDPANLNLGCQARDHIVKPLVNKEDSTKDISEETCNLFKDLIAHRDIISISYNNTNDFYLWESSDLEGPQYSQDESDDEIGDNEVMKAPRTHVKKNQVNHTQNLLFDAPEFQPTQKSLWNTQRSVRHNQDAQRQEDQRRMKEMIMYLTKLRLDTEKVEKPKKEYPAGSFSRIEGQWRNHILPNMKNLNQPFARAKFRFGPIK</sequence>
<dbReference type="AlphaFoldDB" id="A0AA36BUS3"/>
<dbReference type="Proteomes" id="UP001162480">
    <property type="component" value="Chromosome 25"/>
</dbReference>
<feature type="chain" id="PRO_5041371527" evidence="1">
    <location>
        <begin position="24"/>
        <end position="277"/>
    </location>
</feature>
<evidence type="ECO:0000313" key="2">
    <source>
        <dbReference type="EMBL" id="CAI9740724.1"/>
    </source>
</evidence>
<evidence type="ECO:0000256" key="1">
    <source>
        <dbReference type="SAM" id="SignalP"/>
    </source>
</evidence>
<feature type="signal peptide" evidence="1">
    <location>
        <begin position="1"/>
        <end position="23"/>
    </location>
</feature>
<dbReference type="EMBL" id="OX597838">
    <property type="protein sequence ID" value="CAI9740724.1"/>
    <property type="molecule type" value="Genomic_DNA"/>
</dbReference>
<proteinExistence type="predicted"/>
<reference evidence="2" key="1">
    <citation type="submission" date="2023-08" db="EMBL/GenBank/DDBJ databases">
        <authorList>
            <person name="Alioto T."/>
            <person name="Alioto T."/>
            <person name="Gomez Garrido J."/>
        </authorList>
    </citation>
    <scope>NUCLEOTIDE SEQUENCE</scope>
</reference>
<name>A0AA36BUS3_OCTVU</name>